<dbReference type="OrthoDB" id="1650781at2"/>
<dbReference type="Pfam" id="PF15562">
    <property type="entry name" value="Imm17"/>
    <property type="match status" value="1"/>
</dbReference>
<protein>
    <recommendedName>
        <fullName evidence="6">Immunity protein 17</fullName>
    </recommendedName>
</protein>
<feature type="transmembrane region" description="Helical" evidence="1">
    <location>
        <begin position="70"/>
        <end position="91"/>
    </location>
</feature>
<evidence type="ECO:0000313" key="5">
    <source>
        <dbReference type="Proteomes" id="UP000484547"/>
    </source>
</evidence>
<evidence type="ECO:0000256" key="1">
    <source>
        <dbReference type="SAM" id="Phobius"/>
    </source>
</evidence>
<sequence>MRRRRRVEIWMEQLMAFLQKHWQFTIIGCGLLIFIGALLNWRWVCEFDHRRVRPFAFDTLVHDFFGDQGYRFLMGISGLVIILCGLVFLFLS</sequence>
<gene>
    <name evidence="2" type="ORF">GMD11_05775</name>
    <name evidence="3" type="ORF">GMD18_05420</name>
</gene>
<reference evidence="4 5" key="1">
    <citation type="journal article" date="2019" name="Nat. Med.">
        <title>A library of human gut bacterial isolates paired with longitudinal multiomics data enables mechanistic microbiome research.</title>
        <authorList>
            <person name="Poyet M."/>
            <person name="Groussin M."/>
            <person name="Gibbons S.M."/>
            <person name="Avila-Pacheco J."/>
            <person name="Jiang X."/>
            <person name="Kearney S.M."/>
            <person name="Perrotta A.R."/>
            <person name="Berdy B."/>
            <person name="Zhao S."/>
            <person name="Lieberman T.D."/>
            <person name="Swanson P.K."/>
            <person name="Smith M."/>
            <person name="Roesemann S."/>
            <person name="Alexander J.E."/>
            <person name="Rich S.A."/>
            <person name="Livny J."/>
            <person name="Vlamakis H."/>
            <person name="Clish C."/>
            <person name="Bullock K."/>
            <person name="Deik A."/>
            <person name="Scott J."/>
            <person name="Pierce K.A."/>
            <person name="Xavier R.J."/>
            <person name="Alm E.J."/>
        </authorList>
    </citation>
    <scope>NUCLEOTIDE SEQUENCE [LARGE SCALE GENOMIC DNA]</scope>
    <source>
        <strain evidence="2 5">BIOML-A13</strain>
        <strain evidence="3 4">BIOML-A3</strain>
    </source>
</reference>
<proteinExistence type="predicted"/>
<feature type="transmembrane region" description="Helical" evidence="1">
    <location>
        <begin position="21"/>
        <end position="41"/>
    </location>
</feature>
<organism evidence="2 5">
    <name type="scientific">Phascolarctobacterium faecium</name>
    <dbReference type="NCBI Taxonomy" id="33025"/>
    <lineage>
        <taxon>Bacteria</taxon>
        <taxon>Bacillati</taxon>
        <taxon>Bacillota</taxon>
        <taxon>Negativicutes</taxon>
        <taxon>Acidaminococcales</taxon>
        <taxon>Acidaminococcaceae</taxon>
        <taxon>Phascolarctobacterium</taxon>
    </lineage>
</organism>
<dbReference type="Proteomes" id="UP000443070">
    <property type="component" value="Unassembled WGS sequence"/>
</dbReference>
<evidence type="ECO:0000313" key="3">
    <source>
        <dbReference type="EMBL" id="MTU03840.1"/>
    </source>
</evidence>
<comment type="caution">
    <text evidence="2">The sequence shown here is derived from an EMBL/GenBank/DDBJ whole genome shotgun (WGS) entry which is preliminary data.</text>
</comment>
<dbReference type="EMBL" id="WNBW01000002">
    <property type="protein sequence ID" value="MTU03840.1"/>
    <property type="molecule type" value="Genomic_DNA"/>
</dbReference>
<evidence type="ECO:0008006" key="6">
    <source>
        <dbReference type="Google" id="ProtNLM"/>
    </source>
</evidence>
<dbReference type="InterPro" id="IPR029087">
    <property type="entry name" value="Imm17"/>
</dbReference>
<dbReference type="AlphaFoldDB" id="A0A7X2XFK6"/>
<evidence type="ECO:0000313" key="2">
    <source>
        <dbReference type="EMBL" id="MTT75778.1"/>
    </source>
</evidence>
<keyword evidence="1" id="KW-1133">Transmembrane helix</keyword>
<keyword evidence="4" id="KW-1185">Reference proteome</keyword>
<dbReference type="EMBL" id="WNBM01000002">
    <property type="protein sequence ID" value="MTT75778.1"/>
    <property type="molecule type" value="Genomic_DNA"/>
</dbReference>
<evidence type="ECO:0000313" key="4">
    <source>
        <dbReference type="Proteomes" id="UP000443070"/>
    </source>
</evidence>
<accession>A0A7X2XFK6</accession>
<keyword evidence="1" id="KW-0472">Membrane</keyword>
<name>A0A7X2XFK6_9FIRM</name>
<dbReference type="Proteomes" id="UP000484547">
    <property type="component" value="Unassembled WGS sequence"/>
</dbReference>
<keyword evidence="1" id="KW-0812">Transmembrane</keyword>